<dbReference type="InterPro" id="IPR050508">
    <property type="entry name" value="Methyltransf_Superfamily"/>
</dbReference>
<dbReference type="PANTHER" id="PTHR42912">
    <property type="entry name" value="METHYLTRANSFERASE"/>
    <property type="match status" value="1"/>
</dbReference>
<dbReference type="InterPro" id="IPR041698">
    <property type="entry name" value="Methyltransf_25"/>
</dbReference>
<dbReference type="EMBL" id="RCZG01000004">
    <property type="protein sequence ID" value="TPG34460.1"/>
    <property type="molecule type" value="Genomic_DNA"/>
</dbReference>
<evidence type="ECO:0000313" key="6">
    <source>
        <dbReference type="Proteomes" id="UP000320095"/>
    </source>
</evidence>
<dbReference type="CDD" id="cd02440">
    <property type="entry name" value="AdoMet_MTases"/>
    <property type="match status" value="1"/>
</dbReference>
<name>A0A502EDC0_9MYCO</name>
<dbReference type="GO" id="GO:0032259">
    <property type="term" value="P:methylation"/>
    <property type="evidence" value="ECO:0007669"/>
    <property type="project" value="UniProtKB-KW"/>
</dbReference>
<keyword evidence="1 5" id="KW-0489">Methyltransferase</keyword>
<keyword evidence="6" id="KW-1185">Reference proteome</keyword>
<reference evidence="5 6" key="1">
    <citation type="journal article" date="2019" name="Environ. Microbiol.">
        <title>Species interactions and distinct microbial communities in high Arctic permafrost affected cryosols are associated with the CH4 and CO2 gas fluxes.</title>
        <authorList>
            <person name="Altshuler I."/>
            <person name="Hamel J."/>
            <person name="Turney S."/>
            <person name="Magnuson E."/>
            <person name="Levesque R."/>
            <person name="Greer C."/>
            <person name="Whyte L.G."/>
        </authorList>
    </citation>
    <scope>NUCLEOTIDE SEQUENCE [LARGE SCALE GENOMIC DNA]</scope>
    <source>
        <strain evidence="5 6">S5.20</strain>
    </source>
</reference>
<dbReference type="InterPro" id="IPR029063">
    <property type="entry name" value="SAM-dependent_MTases_sf"/>
</dbReference>
<proteinExistence type="predicted"/>
<dbReference type="SUPFAM" id="SSF53335">
    <property type="entry name" value="S-adenosyl-L-methionine-dependent methyltransferases"/>
    <property type="match status" value="1"/>
</dbReference>
<dbReference type="Pfam" id="PF13649">
    <property type="entry name" value="Methyltransf_25"/>
    <property type="match status" value="1"/>
</dbReference>
<keyword evidence="2 5" id="KW-0808">Transferase</keyword>
<dbReference type="InterPro" id="IPR023576">
    <property type="entry name" value="UbiE/COQ5_MeTrFase_CS"/>
</dbReference>
<gene>
    <name evidence="5" type="ORF">EAH80_12980</name>
</gene>
<dbReference type="Proteomes" id="UP000320095">
    <property type="component" value="Unassembled WGS sequence"/>
</dbReference>
<evidence type="ECO:0000313" key="5">
    <source>
        <dbReference type="EMBL" id="TPG34460.1"/>
    </source>
</evidence>
<dbReference type="PROSITE" id="PS01184">
    <property type="entry name" value="UBIE_2"/>
    <property type="match status" value="1"/>
</dbReference>
<evidence type="ECO:0000256" key="2">
    <source>
        <dbReference type="ARBA" id="ARBA00022679"/>
    </source>
</evidence>
<feature type="domain" description="Methyltransferase" evidence="4">
    <location>
        <begin position="62"/>
        <end position="158"/>
    </location>
</feature>
<dbReference type="Gene3D" id="3.40.50.150">
    <property type="entry name" value="Vaccinia Virus protein VP39"/>
    <property type="match status" value="1"/>
</dbReference>
<dbReference type="PANTHER" id="PTHR42912:SF93">
    <property type="entry name" value="N6-ADENOSINE-METHYLTRANSFERASE TMT1A"/>
    <property type="match status" value="1"/>
</dbReference>
<keyword evidence="3" id="KW-0949">S-adenosyl-L-methionine</keyword>
<protein>
    <submittedName>
        <fullName evidence="5">Methyltransferase domain-containing protein</fullName>
    </submittedName>
</protein>
<accession>A0A502EDC0</accession>
<comment type="caution">
    <text evidence="5">The sequence shown here is derived from an EMBL/GenBank/DDBJ whole genome shotgun (WGS) entry which is preliminary data.</text>
</comment>
<organism evidence="5 6">
    <name type="scientific">Mycolicibacterium hodleri</name>
    <dbReference type="NCBI Taxonomy" id="49897"/>
    <lineage>
        <taxon>Bacteria</taxon>
        <taxon>Bacillati</taxon>
        <taxon>Actinomycetota</taxon>
        <taxon>Actinomycetes</taxon>
        <taxon>Mycobacteriales</taxon>
        <taxon>Mycobacteriaceae</taxon>
        <taxon>Mycolicibacterium</taxon>
    </lineage>
</organism>
<evidence type="ECO:0000256" key="1">
    <source>
        <dbReference type="ARBA" id="ARBA00022603"/>
    </source>
</evidence>
<evidence type="ECO:0000256" key="3">
    <source>
        <dbReference type="ARBA" id="ARBA00022691"/>
    </source>
</evidence>
<evidence type="ECO:0000259" key="4">
    <source>
        <dbReference type="Pfam" id="PF13649"/>
    </source>
</evidence>
<dbReference type="AlphaFoldDB" id="A0A502EDC0"/>
<dbReference type="GO" id="GO:0008168">
    <property type="term" value="F:methyltransferase activity"/>
    <property type="evidence" value="ECO:0007669"/>
    <property type="project" value="UniProtKB-KW"/>
</dbReference>
<sequence>MLALSDAISSDPRRHCDQSEILPSTAQVVNPRLFDWLSAAAGIGDTHWQLIAQAAVPPGATVLDIGAGTGNLLLKVKRAVPDATVVGLDSDLASLTVAATKASRLAADVQLDHGDATHLSYPDATFDRVVSAFLLHHLPEDQRHRMLREVRRVLKPGGSLHLVDFTPGGKTRAFRPLSVDLSHRSHHDAHSEPHPDSGDTLALMQTELFDGSQVGKGTSRLGHHAFYRATR</sequence>